<dbReference type="OrthoDB" id="9763537at2"/>
<comment type="catalytic activity">
    <reaction evidence="1">
        <text>Hydrolysis of terminal non-reducing N-acetyl-D-hexosamine residues in N-acetyl-beta-D-hexosaminides.</text>
        <dbReference type="EC" id="3.2.1.52"/>
    </reaction>
</comment>
<dbReference type="EC" id="3.2.1.52" evidence="3"/>
<feature type="domain" description="Beta-hexosaminidase bacterial type N-terminal" evidence="8">
    <location>
        <begin position="26"/>
        <end position="159"/>
    </location>
</feature>
<dbReference type="PANTHER" id="PTHR22600:SF57">
    <property type="entry name" value="BETA-N-ACETYLHEXOSAMINIDASE"/>
    <property type="match status" value="1"/>
</dbReference>
<dbReference type="GO" id="GO:0005975">
    <property type="term" value="P:carbohydrate metabolic process"/>
    <property type="evidence" value="ECO:0007669"/>
    <property type="project" value="InterPro"/>
</dbReference>
<dbReference type="InterPro" id="IPR025705">
    <property type="entry name" value="Beta_hexosaminidase_sua/sub"/>
</dbReference>
<name>I0K7H9_9BACT</name>
<feature type="domain" description="Glycoside hydrolase family 20 catalytic" evidence="7">
    <location>
        <begin position="163"/>
        <end position="514"/>
    </location>
</feature>
<dbReference type="GO" id="GO:0004563">
    <property type="term" value="F:beta-N-acetylhexosaminidase activity"/>
    <property type="evidence" value="ECO:0007669"/>
    <property type="project" value="UniProtKB-EC"/>
</dbReference>
<gene>
    <name evidence="9" type="ORF">FAES_2073</name>
</gene>
<dbReference type="PANTHER" id="PTHR22600">
    <property type="entry name" value="BETA-HEXOSAMINIDASE"/>
    <property type="match status" value="1"/>
</dbReference>
<dbReference type="InterPro" id="IPR015883">
    <property type="entry name" value="Glyco_hydro_20_cat"/>
</dbReference>
<sequence length="680" mass="75700">MTGKWLTTFLPILFLIQSVYAQQASIAIIPKPLHVTNGPGRFTVAANTTIYASKGAMPEASFLLALLKQSTGYPLRAVTTSSGNVQTGIALLLVTNVADTTKGAYTLDVTAKAVVARAADRAGLFNAIQSIRQLLPAAVEHETPVTNVAWTIPELHISDRPQFQWRGYMQDVSRTFYSLDVLKKYLDIMALYKMNVFHLHLTDDQGWRIQLKNHPELTSKKTTVFGESSQQPAERSGYYTQADIRELIAYAEARHITIVPEIDVPGHCWPIIITHPELGVNQRTHPDYVISFMDSYSYWGAQYTPNTLDPTKEAVYTFLDSIFSEIAAIFPSTYIHFGGDEVVHKLWKNEPHIQAFMKAHGMADVKALQSYFVSRVSGIIAKKGKRPIGWNDILADAGHLPKNTAIMSWLGADAVREAAKYKFYTVACPTGPLYFDIAQKDRSDGTMADLNYGEANTLEQVYAYQPLADLSEHEKKYVLGIQANMWPAVPQEVKDVNVQNFPRLLAASEIEWTTGQAKNLAEFLTRLNAHYARLDALNVDYYKPGGYIVSTWNPSTISTTFTPIRIDVTNKVYANGRAQAGFFFTGGASFLKVKNVKLLEDGVEIASDNHESLADKFRGTPFKKNMFFYLLNVPNYKPKARYVLQADIAGATGTESTGNITFNLSPYKPFTAVEAPNPAR</sequence>
<dbReference type="eggNOG" id="COG3525">
    <property type="taxonomic scope" value="Bacteria"/>
</dbReference>
<dbReference type="SUPFAM" id="SSF51445">
    <property type="entry name" value="(Trans)glycosidases"/>
    <property type="match status" value="1"/>
</dbReference>
<dbReference type="InterPro" id="IPR017853">
    <property type="entry name" value="GH"/>
</dbReference>
<evidence type="ECO:0000256" key="4">
    <source>
        <dbReference type="ARBA" id="ARBA00022801"/>
    </source>
</evidence>
<evidence type="ECO:0000256" key="5">
    <source>
        <dbReference type="ARBA" id="ARBA00023295"/>
    </source>
</evidence>
<keyword evidence="5 9" id="KW-0326">Glycosidase</keyword>
<dbReference type="PATRIC" id="fig|1166018.3.peg.3820"/>
<organism evidence="9 10">
    <name type="scientific">Fibrella aestuarina BUZ 2</name>
    <dbReference type="NCBI Taxonomy" id="1166018"/>
    <lineage>
        <taxon>Bacteria</taxon>
        <taxon>Pseudomonadati</taxon>
        <taxon>Bacteroidota</taxon>
        <taxon>Cytophagia</taxon>
        <taxon>Cytophagales</taxon>
        <taxon>Spirosomataceae</taxon>
        <taxon>Fibrella</taxon>
    </lineage>
</organism>
<evidence type="ECO:0000256" key="2">
    <source>
        <dbReference type="ARBA" id="ARBA00006285"/>
    </source>
</evidence>
<evidence type="ECO:0000256" key="6">
    <source>
        <dbReference type="PIRSR" id="PIRSR625705-1"/>
    </source>
</evidence>
<keyword evidence="4 9" id="KW-0378">Hydrolase</keyword>
<dbReference type="InterPro" id="IPR015882">
    <property type="entry name" value="HEX_bac_N"/>
</dbReference>
<dbReference type="AlphaFoldDB" id="I0K7H9"/>
<accession>I0K7H9</accession>
<dbReference type="GO" id="GO:0030203">
    <property type="term" value="P:glycosaminoglycan metabolic process"/>
    <property type="evidence" value="ECO:0007669"/>
    <property type="project" value="TreeGrafter"/>
</dbReference>
<dbReference type="Proteomes" id="UP000011058">
    <property type="component" value="Chromosome"/>
</dbReference>
<proteinExistence type="inferred from homology"/>
<protein>
    <recommendedName>
        <fullName evidence="3">beta-N-acetylhexosaminidase</fullName>
        <ecNumber evidence="3">3.2.1.52</ecNumber>
    </recommendedName>
</protein>
<evidence type="ECO:0000313" key="10">
    <source>
        <dbReference type="Proteomes" id="UP000011058"/>
    </source>
</evidence>
<dbReference type="Pfam" id="PF00728">
    <property type="entry name" value="Glyco_hydro_20"/>
    <property type="match status" value="1"/>
</dbReference>
<evidence type="ECO:0000256" key="1">
    <source>
        <dbReference type="ARBA" id="ARBA00001231"/>
    </source>
</evidence>
<dbReference type="CDD" id="cd06563">
    <property type="entry name" value="GH20_chitobiase-like"/>
    <property type="match status" value="1"/>
</dbReference>
<dbReference type="Pfam" id="PF02838">
    <property type="entry name" value="Glyco_hydro_20b"/>
    <property type="match status" value="1"/>
</dbReference>
<reference evidence="9 10" key="1">
    <citation type="journal article" date="2012" name="J. Bacteriol.">
        <title>Genome Sequence of Fibrella aestuarina BUZ 2T, a Filamentous Marine Bacterium.</title>
        <authorList>
            <person name="Filippini M."/>
            <person name="Qi W."/>
            <person name="Blom J."/>
            <person name="Goesmann A."/>
            <person name="Smits T.H."/>
            <person name="Bagheri H.C."/>
        </authorList>
    </citation>
    <scope>NUCLEOTIDE SEQUENCE [LARGE SCALE GENOMIC DNA]</scope>
    <source>
        <strain evidence="10">BUZ 2T</strain>
    </source>
</reference>
<dbReference type="PRINTS" id="PR00738">
    <property type="entry name" value="GLHYDRLASE20"/>
</dbReference>
<keyword evidence="10" id="KW-1185">Reference proteome</keyword>
<dbReference type="RefSeq" id="WP_015331181.1">
    <property type="nucleotide sequence ID" value="NC_020054.1"/>
</dbReference>
<evidence type="ECO:0000256" key="3">
    <source>
        <dbReference type="ARBA" id="ARBA00012663"/>
    </source>
</evidence>
<dbReference type="EMBL" id="HE796683">
    <property type="protein sequence ID" value="CCH00082.1"/>
    <property type="molecule type" value="Genomic_DNA"/>
</dbReference>
<evidence type="ECO:0000259" key="7">
    <source>
        <dbReference type="Pfam" id="PF00728"/>
    </source>
</evidence>
<dbReference type="STRING" id="1166018.FAES_2073"/>
<dbReference type="KEGG" id="fae:FAES_2073"/>
<dbReference type="InterPro" id="IPR029018">
    <property type="entry name" value="Hex-like_dom2"/>
</dbReference>
<dbReference type="SUPFAM" id="SSF55545">
    <property type="entry name" value="beta-N-acetylhexosaminidase-like domain"/>
    <property type="match status" value="1"/>
</dbReference>
<comment type="similarity">
    <text evidence="2">Belongs to the glycosyl hydrolase 20 family.</text>
</comment>
<dbReference type="HOGENOM" id="CLU_007082_5_1_10"/>
<evidence type="ECO:0000259" key="8">
    <source>
        <dbReference type="Pfam" id="PF02838"/>
    </source>
</evidence>
<feature type="active site" description="Proton donor" evidence="6">
    <location>
        <position position="341"/>
    </location>
</feature>
<dbReference type="Gene3D" id="3.30.379.10">
    <property type="entry name" value="Chitobiase/beta-hexosaminidase domain 2-like"/>
    <property type="match status" value="1"/>
</dbReference>
<dbReference type="GO" id="GO:0016020">
    <property type="term" value="C:membrane"/>
    <property type="evidence" value="ECO:0007669"/>
    <property type="project" value="TreeGrafter"/>
</dbReference>
<evidence type="ECO:0000313" key="9">
    <source>
        <dbReference type="EMBL" id="CCH00082.1"/>
    </source>
</evidence>
<dbReference type="Gene3D" id="3.20.20.80">
    <property type="entry name" value="Glycosidases"/>
    <property type="match status" value="1"/>
</dbReference>